<gene>
    <name evidence="3" type="ORF">FPE01S_04_04830</name>
</gene>
<keyword evidence="1" id="KW-0472">Membrane</keyword>
<comment type="caution">
    <text evidence="3">The sequence shown here is derived from an EMBL/GenBank/DDBJ whole genome shotgun (WGS) entry which is preliminary data.</text>
</comment>
<dbReference type="InterPro" id="IPR011429">
    <property type="entry name" value="Cyt_c_Planctomycete-type"/>
</dbReference>
<feature type="transmembrane region" description="Helical" evidence="1">
    <location>
        <begin position="64"/>
        <end position="82"/>
    </location>
</feature>
<dbReference type="Gene3D" id="3.80.10.10">
    <property type="entry name" value="Ribonuclease Inhibitor"/>
    <property type="match status" value="1"/>
</dbReference>
<dbReference type="GO" id="GO:0009055">
    <property type="term" value="F:electron transfer activity"/>
    <property type="evidence" value="ECO:0007669"/>
    <property type="project" value="InterPro"/>
</dbReference>
<accession>A0A0E9N5Y8</accession>
<evidence type="ECO:0000313" key="4">
    <source>
        <dbReference type="Proteomes" id="UP000033121"/>
    </source>
</evidence>
<dbReference type="SUPFAM" id="SSF46626">
    <property type="entry name" value="Cytochrome c"/>
    <property type="match status" value="1"/>
</dbReference>
<name>A0A0E9N5Y8_9BACT</name>
<dbReference type="Pfam" id="PF07635">
    <property type="entry name" value="PSCyt1"/>
    <property type="match status" value="1"/>
</dbReference>
<dbReference type="PANTHER" id="PTHR35889:SF3">
    <property type="entry name" value="F-BOX DOMAIN-CONTAINING PROTEIN"/>
    <property type="match status" value="1"/>
</dbReference>
<dbReference type="STRING" id="1220578.FPE01S_04_04830"/>
<reference evidence="3 4" key="1">
    <citation type="submission" date="2015-04" db="EMBL/GenBank/DDBJ databases">
        <title>Whole genome shotgun sequence of Flavihumibacter petaseus NBRC 106054.</title>
        <authorList>
            <person name="Miyazawa S."/>
            <person name="Hosoyama A."/>
            <person name="Hashimoto M."/>
            <person name="Noguchi M."/>
            <person name="Tsuchikane K."/>
            <person name="Ohji S."/>
            <person name="Yamazoe A."/>
            <person name="Ichikawa N."/>
            <person name="Kimura A."/>
            <person name="Fujita N."/>
        </authorList>
    </citation>
    <scope>NUCLEOTIDE SEQUENCE [LARGE SCALE GENOMIC DNA]</scope>
    <source>
        <strain evidence="3 4">NBRC 106054</strain>
    </source>
</reference>
<feature type="domain" description="Cytochrome C Planctomycete-type" evidence="2">
    <location>
        <begin position="128"/>
        <end position="187"/>
    </location>
</feature>
<keyword evidence="4" id="KW-1185">Reference proteome</keyword>
<evidence type="ECO:0000256" key="1">
    <source>
        <dbReference type="SAM" id="Phobius"/>
    </source>
</evidence>
<dbReference type="GO" id="GO:0020037">
    <property type="term" value="F:heme binding"/>
    <property type="evidence" value="ECO:0007669"/>
    <property type="project" value="InterPro"/>
</dbReference>
<dbReference type="Proteomes" id="UP000033121">
    <property type="component" value="Unassembled WGS sequence"/>
</dbReference>
<sequence length="418" mass="45406">MLLFWGMLSAIASCISGWLLAAGSDYDEMFLNRHRWLGISTAVIAALLYLLFKKQPLWKLNRPVAILLLLLLTVTGHLGGTLTHGEGYIEEGLMAKAETKGPVIRQLPKPDTVLLYNSVVQPILEARCYNCHGSSKQKGKLRLDAMKYILRGGEEGKSLVPGKPGESGMIKRLELPLESKDHMPPKEKAQLTDAEVALLHWWVESGASTTAKIGDLKPNAAISKVLEGLAKGETGAGVDNAALPPSPGPAPVAAIRALQDAGATVIPVASGSGWLAVNFVGVMKKDLQTLSLLAPLADHVVNLRVEDFQLTDEAIKIITRCVELRQLRLNHTSLTDQQLGALKGLKNLHSISLVGNRVTANGVLQLRQLPQLRQLYLYQTEVGQKDWLTLKNAFPSAQVDSGGYRLPMLEGDTSKVKY</sequence>
<evidence type="ECO:0000313" key="3">
    <source>
        <dbReference type="EMBL" id="GAO45239.1"/>
    </source>
</evidence>
<protein>
    <recommendedName>
        <fullName evidence="2">Cytochrome C Planctomycete-type domain-containing protein</fullName>
    </recommendedName>
</protein>
<dbReference type="InterPro" id="IPR032675">
    <property type="entry name" value="LRR_dom_sf"/>
</dbReference>
<dbReference type="EMBL" id="BBWV01000004">
    <property type="protein sequence ID" value="GAO45239.1"/>
    <property type="molecule type" value="Genomic_DNA"/>
</dbReference>
<feature type="transmembrane region" description="Helical" evidence="1">
    <location>
        <begin position="33"/>
        <end position="52"/>
    </location>
</feature>
<proteinExistence type="predicted"/>
<organism evidence="3 4">
    <name type="scientific">Flavihumibacter petaseus NBRC 106054</name>
    <dbReference type="NCBI Taxonomy" id="1220578"/>
    <lineage>
        <taxon>Bacteria</taxon>
        <taxon>Pseudomonadati</taxon>
        <taxon>Bacteroidota</taxon>
        <taxon>Chitinophagia</taxon>
        <taxon>Chitinophagales</taxon>
        <taxon>Chitinophagaceae</taxon>
        <taxon>Flavihumibacter</taxon>
    </lineage>
</organism>
<dbReference type="SUPFAM" id="SSF52047">
    <property type="entry name" value="RNI-like"/>
    <property type="match status" value="1"/>
</dbReference>
<dbReference type="PANTHER" id="PTHR35889">
    <property type="entry name" value="CYCLOINULO-OLIGOSACCHARIDE FRUCTANOTRANSFERASE-RELATED"/>
    <property type="match status" value="1"/>
</dbReference>
<evidence type="ECO:0000259" key="2">
    <source>
        <dbReference type="Pfam" id="PF07635"/>
    </source>
</evidence>
<dbReference type="AlphaFoldDB" id="A0A0E9N5Y8"/>
<keyword evidence="1" id="KW-1133">Transmembrane helix</keyword>
<keyword evidence="1" id="KW-0812">Transmembrane</keyword>
<dbReference type="InterPro" id="IPR036909">
    <property type="entry name" value="Cyt_c-like_dom_sf"/>
</dbReference>